<reference evidence="2 3" key="1">
    <citation type="submission" date="2018-03" db="EMBL/GenBank/DDBJ databases">
        <title>Genomic Encyclopedia of Type Strains, Phase III (KMG-III): the genomes of soil and plant-associated and newly described type strains.</title>
        <authorList>
            <person name="Whitman W."/>
        </authorList>
    </citation>
    <scope>NUCLEOTIDE SEQUENCE [LARGE SCALE GENOMIC DNA]</scope>
    <source>
        <strain evidence="2 3">CGMCC 1.9313</strain>
    </source>
</reference>
<dbReference type="EMBL" id="PVTH01000002">
    <property type="protein sequence ID" value="PRY54589.1"/>
    <property type="molecule type" value="Genomic_DNA"/>
</dbReference>
<sequence length="328" mass="38184">MSYDAHIRQYPAAKVFITSAYNDPEPISSFLEIAKLDKIKRHTLVDDPERADIILFIENSRYHFDPFFRALKRNYLVRMYPDKVYMYNPHDRPWFILKGLYACVPRRLYNSNLMAATPYIETTNSFIRCDNEVDPKYLFSFMGSISSGIRKKIMSLTHSRGYLDDCKGESFGRHPLSSKMHYANLLSESKFVLCPKGFGPSSIRIFETMKAGRVPVIISDEWVGPPGLPWSDFSVFIPENRVDEIPSILEKEEASWEAKAKLSRRIWEENFASDTLFHYSINSLLGLKRSSNKNMNVYLRLNHSVAFLKYSFGKHVVKELRSFLHFQI</sequence>
<proteinExistence type="predicted"/>
<dbReference type="GO" id="GO:0016757">
    <property type="term" value="F:glycosyltransferase activity"/>
    <property type="evidence" value="ECO:0007669"/>
    <property type="project" value="InterPro"/>
</dbReference>
<keyword evidence="3" id="KW-1185">Reference proteome</keyword>
<evidence type="ECO:0000259" key="1">
    <source>
        <dbReference type="Pfam" id="PF03016"/>
    </source>
</evidence>
<dbReference type="Pfam" id="PF03016">
    <property type="entry name" value="Exostosin_GT47"/>
    <property type="match status" value="1"/>
</dbReference>
<dbReference type="InterPro" id="IPR040911">
    <property type="entry name" value="Exostosin_GT47"/>
</dbReference>
<organism evidence="2 3">
    <name type="scientific">Arcticibacter pallidicorallinus</name>
    <dbReference type="NCBI Taxonomy" id="1259464"/>
    <lineage>
        <taxon>Bacteria</taxon>
        <taxon>Pseudomonadati</taxon>
        <taxon>Bacteroidota</taxon>
        <taxon>Sphingobacteriia</taxon>
        <taxon>Sphingobacteriales</taxon>
        <taxon>Sphingobacteriaceae</taxon>
        <taxon>Arcticibacter</taxon>
    </lineage>
</organism>
<dbReference type="PANTHER" id="PTHR11062">
    <property type="entry name" value="EXOSTOSIN HEPARAN SULFATE GLYCOSYLTRANSFERASE -RELATED"/>
    <property type="match status" value="1"/>
</dbReference>
<dbReference type="RefSeq" id="WP_106291909.1">
    <property type="nucleotide sequence ID" value="NZ_PVTH01000002.1"/>
</dbReference>
<comment type="caution">
    <text evidence="2">The sequence shown here is derived from an EMBL/GenBank/DDBJ whole genome shotgun (WGS) entry which is preliminary data.</text>
</comment>
<dbReference type="OrthoDB" id="1416011at2"/>
<feature type="domain" description="Exostosin GT47" evidence="1">
    <location>
        <begin position="132"/>
        <end position="251"/>
    </location>
</feature>
<accession>A0A2T0U9J7</accession>
<evidence type="ECO:0000313" key="3">
    <source>
        <dbReference type="Proteomes" id="UP000238034"/>
    </source>
</evidence>
<protein>
    <submittedName>
        <fullName evidence="2">Exostosin family protein</fullName>
    </submittedName>
</protein>
<dbReference type="AlphaFoldDB" id="A0A2T0U9J7"/>
<gene>
    <name evidence="2" type="ORF">B0I27_102358</name>
</gene>
<dbReference type="PANTHER" id="PTHR11062:SF281">
    <property type="entry name" value="EXOSTOSIN-LIKE 2"/>
    <property type="match status" value="1"/>
</dbReference>
<dbReference type="Proteomes" id="UP000238034">
    <property type="component" value="Unassembled WGS sequence"/>
</dbReference>
<dbReference type="InterPro" id="IPR004263">
    <property type="entry name" value="Exostosin"/>
</dbReference>
<evidence type="ECO:0000313" key="2">
    <source>
        <dbReference type="EMBL" id="PRY54589.1"/>
    </source>
</evidence>
<name>A0A2T0U9J7_9SPHI</name>